<comment type="caution">
    <text evidence="8">The sequence shown here is derived from an EMBL/GenBank/DDBJ whole genome shotgun (WGS) entry which is preliminary data.</text>
</comment>
<evidence type="ECO:0000313" key="9">
    <source>
        <dbReference type="Proteomes" id="UP000278332"/>
    </source>
</evidence>
<comment type="similarity">
    <text evidence="1">Belongs to the peptidase M16 family.</text>
</comment>
<keyword evidence="2" id="KW-0645">Protease</keyword>
<reference evidence="8 9" key="1">
    <citation type="submission" date="2018-08" db="EMBL/GenBank/DDBJ databases">
        <title>Recombination of ecologically and evolutionarily significant loci maintains genetic cohesion in the Pseudomonas syringae species complex.</title>
        <authorList>
            <person name="Dillon M."/>
            <person name="Thakur S."/>
            <person name="Almeida R.N.D."/>
            <person name="Weir B.S."/>
            <person name="Guttman D.S."/>
        </authorList>
    </citation>
    <scope>NUCLEOTIDE SEQUENCE [LARGE SCALE GENOMIC DNA]</scope>
    <source>
        <strain evidence="8 9">ICMP 6917</strain>
    </source>
</reference>
<evidence type="ECO:0000313" key="8">
    <source>
        <dbReference type="EMBL" id="RMR62493.1"/>
    </source>
</evidence>
<dbReference type="SUPFAM" id="SSF63411">
    <property type="entry name" value="LuxS/MPP-like metallohydrolase"/>
    <property type="match status" value="2"/>
</dbReference>
<evidence type="ECO:0000259" key="6">
    <source>
        <dbReference type="Pfam" id="PF00675"/>
    </source>
</evidence>
<dbReference type="EMBL" id="RBRY01000022">
    <property type="protein sequence ID" value="RMR62493.1"/>
    <property type="molecule type" value="Genomic_DNA"/>
</dbReference>
<dbReference type="InterPro" id="IPR011249">
    <property type="entry name" value="Metalloenz_LuxS/M16"/>
</dbReference>
<dbReference type="GO" id="GO:0008237">
    <property type="term" value="F:metallopeptidase activity"/>
    <property type="evidence" value="ECO:0007669"/>
    <property type="project" value="UniProtKB-KW"/>
</dbReference>
<dbReference type="Gene3D" id="3.30.830.10">
    <property type="entry name" value="Metalloenzyme, LuxS/M16 peptidase-like"/>
    <property type="match status" value="2"/>
</dbReference>
<dbReference type="InterPro" id="IPR011765">
    <property type="entry name" value="Pept_M16_N"/>
</dbReference>
<accession>A0A3M4WEY7</accession>
<feature type="domain" description="Peptidase M16 N-terminal" evidence="6">
    <location>
        <begin position="91"/>
        <end position="230"/>
    </location>
</feature>
<dbReference type="PANTHER" id="PTHR43690">
    <property type="entry name" value="NARDILYSIN"/>
    <property type="match status" value="1"/>
</dbReference>
<keyword evidence="5" id="KW-0482">Metalloprotease</keyword>
<evidence type="ECO:0000256" key="4">
    <source>
        <dbReference type="ARBA" id="ARBA00022833"/>
    </source>
</evidence>
<protein>
    <submittedName>
        <fullName evidence="8">Peptidase, M16 protein</fullName>
    </submittedName>
</protein>
<dbReference type="PANTHER" id="PTHR43690:SF17">
    <property type="entry name" value="PROTEIN YHJJ"/>
    <property type="match status" value="1"/>
</dbReference>
<dbReference type="GO" id="GO:0046872">
    <property type="term" value="F:metal ion binding"/>
    <property type="evidence" value="ECO:0007669"/>
    <property type="project" value="InterPro"/>
</dbReference>
<evidence type="ECO:0000256" key="3">
    <source>
        <dbReference type="ARBA" id="ARBA00022801"/>
    </source>
</evidence>
<keyword evidence="4" id="KW-0862">Zinc</keyword>
<feature type="domain" description="Peptidase M16 C-terminal" evidence="7">
    <location>
        <begin position="247"/>
        <end position="429"/>
    </location>
</feature>
<evidence type="ECO:0000259" key="7">
    <source>
        <dbReference type="Pfam" id="PF05193"/>
    </source>
</evidence>
<organism evidence="8 9">
    <name type="scientific">Pseudomonas cichorii</name>
    <dbReference type="NCBI Taxonomy" id="36746"/>
    <lineage>
        <taxon>Bacteria</taxon>
        <taxon>Pseudomonadati</taxon>
        <taxon>Pseudomonadota</taxon>
        <taxon>Gammaproteobacteria</taxon>
        <taxon>Pseudomonadales</taxon>
        <taxon>Pseudomonadaceae</taxon>
        <taxon>Pseudomonas</taxon>
    </lineage>
</organism>
<dbReference type="Pfam" id="PF00675">
    <property type="entry name" value="Peptidase_M16"/>
    <property type="match status" value="1"/>
</dbReference>
<sequence>MIGLMFNRDLNRFHSHLANEGCFCRKRISILTPPRPPTLSSSGQSYRFKLRMNALARRAAGLLLSTICLPLTALAADPQPTHEFTLGNGLKVIVREDHRAPVVVSQIWYKVGSSYETPGQTGLSHALEHMMFKGSSKTGPGESSLILRDLGAEENAFTSDDYTAYYQVLARDRLSVALELEADRMATLKLPADEFSREIEVIKEERRLRTDDKPMSKVFERFKAMAYPASGYHTPTIGWMKDLDRMQIEDLRHWYQSWYTPNNATLVVVGDVQPDEVKALAERFFGSIPRRDVPPAKKPLELAEPGERRISMHVKTQQPSLLFGFNVPSLSTAEDQRSINALRLISALLDGGYSARIPTRLERGEELVSNASSMYNAFVRGDSLFMISATPNVQKKKTLADVEAGIWRLLNDLKTKAPSAEELERVRAQVIAGVVYERDSITSQATTIGQLETVGLSWKLIDEELAALQSVTPEDIQKAANTYFTRERLSVAHALPEEKAK</sequence>
<dbReference type="Pfam" id="PF05193">
    <property type="entry name" value="Peptidase_M16_C"/>
    <property type="match status" value="1"/>
</dbReference>
<dbReference type="GO" id="GO:0006508">
    <property type="term" value="P:proteolysis"/>
    <property type="evidence" value="ECO:0007669"/>
    <property type="project" value="UniProtKB-KW"/>
</dbReference>
<dbReference type="Proteomes" id="UP000278332">
    <property type="component" value="Unassembled WGS sequence"/>
</dbReference>
<evidence type="ECO:0000256" key="5">
    <source>
        <dbReference type="ARBA" id="ARBA00023049"/>
    </source>
</evidence>
<evidence type="ECO:0000256" key="2">
    <source>
        <dbReference type="ARBA" id="ARBA00022670"/>
    </source>
</evidence>
<gene>
    <name evidence="8" type="ORF">ALP84_00424</name>
</gene>
<keyword evidence="3" id="KW-0378">Hydrolase</keyword>
<evidence type="ECO:0000256" key="1">
    <source>
        <dbReference type="ARBA" id="ARBA00007261"/>
    </source>
</evidence>
<dbReference type="AlphaFoldDB" id="A0A3M4WEY7"/>
<proteinExistence type="inferred from homology"/>
<dbReference type="InterPro" id="IPR007863">
    <property type="entry name" value="Peptidase_M16_C"/>
</dbReference>
<dbReference type="InterPro" id="IPR050626">
    <property type="entry name" value="Peptidase_M16"/>
</dbReference>
<name>A0A3M4WEY7_PSECI</name>